<dbReference type="FunFam" id="2.60.40.10:FF:002022">
    <property type="entry name" value="Sidekick, isoform B"/>
    <property type="match status" value="1"/>
</dbReference>
<feature type="domain" description="Fibronectin type-III" evidence="15">
    <location>
        <begin position="724"/>
        <end position="821"/>
    </location>
</feature>
<dbReference type="InterPro" id="IPR036179">
    <property type="entry name" value="Ig-like_dom_sf"/>
</dbReference>
<feature type="domain" description="Fibronectin type-III" evidence="15">
    <location>
        <begin position="825"/>
        <end position="930"/>
    </location>
</feature>
<comment type="subcellular location">
    <subcellularLocation>
        <location evidence="1">Membrane</location>
        <topology evidence="1">Single-pass type I membrane protein</topology>
    </subcellularLocation>
</comment>
<dbReference type="Gene3D" id="2.60.40.10">
    <property type="entry name" value="Immunoglobulins"/>
    <property type="match status" value="19"/>
</dbReference>
<dbReference type="FunFam" id="2.60.40.10:FF:000359">
    <property type="entry name" value="Sidekick cell adhesion molecule 2"/>
    <property type="match status" value="1"/>
</dbReference>
<dbReference type="PROSITE" id="PS50835">
    <property type="entry name" value="IG_LIKE"/>
    <property type="match status" value="5"/>
</dbReference>
<dbReference type="FunFam" id="2.60.40.10:FF:001722">
    <property type="entry name" value="Sidekick, isoform B"/>
    <property type="match status" value="1"/>
</dbReference>
<feature type="domain" description="Ig-like" evidence="14">
    <location>
        <begin position="47"/>
        <end position="129"/>
    </location>
</feature>
<dbReference type="FunFam" id="2.60.40.10:FF:002352">
    <property type="entry name" value="Blast:Protein sidekick"/>
    <property type="match status" value="1"/>
</dbReference>
<dbReference type="FunFam" id="2.60.40.10:FF:000158">
    <property type="entry name" value="Sidekick cell adhesion molecule 2"/>
    <property type="match status" value="1"/>
</dbReference>
<feature type="transmembrane region" description="Helical" evidence="13">
    <location>
        <begin position="1958"/>
        <end position="1980"/>
    </location>
</feature>
<dbReference type="CDD" id="cd00096">
    <property type="entry name" value="Ig"/>
    <property type="match status" value="1"/>
</dbReference>
<evidence type="ECO:0000256" key="12">
    <source>
        <dbReference type="SAM" id="MobiDB-lite"/>
    </source>
</evidence>
<dbReference type="FunFam" id="2.60.40.10:FF:000420">
    <property type="entry name" value="Sidekick cell adhesion molecule 2"/>
    <property type="match status" value="1"/>
</dbReference>
<dbReference type="InterPro" id="IPR003599">
    <property type="entry name" value="Ig_sub"/>
</dbReference>
<dbReference type="InterPro" id="IPR036116">
    <property type="entry name" value="FN3_sf"/>
</dbReference>
<dbReference type="PRINTS" id="PR00014">
    <property type="entry name" value="FNTYPEIII"/>
</dbReference>
<comment type="similarity">
    <text evidence="11">Belongs to the sidekick family.</text>
</comment>
<feature type="domain" description="Fibronectin type-III" evidence="15">
    <location>
        <begin position="1431"/>
        <end position="1527"/>
    </location>
</feature>
<keyword evidence="3" id="KW-0732">Signal</keyword>
<dbReference type="FunFam" id="2.60.40.10:FF:000231">
    <property type="entry name" value="Sidekick cell adhesion molecule 2"/>
    <property type="match status" value="1"/>
</dbReference>
<dbReference type="InterPro" id="IPR013783">
    <property type="entry name" value="Ig-like_fold"/>
</dbReference>
<dbReference type="HOGENOM" id="CLU_001875_1_0_1"/>
<feature type="domain" description="Fibronectin type-III" evidence="15">
    <location>
        <begin position="1332"/>
        <end position="1426"/>
    </location>
</feature>
<dbReference type="FunFam" id="2.60.40.10:FF:001849">
    <property type="entry name" value="Sidekick, isoform B"/>
    <property type="match status" value="1"/>
</dbReference>
<evidence type="ECO:0000256" key="11">
    <source>
        <dbReference type="ARBA" id="ARBA00061621"/>
    </source>
</evidence>
<accession>D6X1S6</accession>
<dbReference type="SUPFAM" id="SSF48726">
    <property type="entry name" value="Immunoglobulin"/>
    <property type="match status" value="5"/>
</dbReference>
<organism evidence="16 17">
    <name type="scientific">Tribolium castaneum</name>
    <name type="common">Red flour beetle</name>
    <dbReference type="NCBI Taxonomy" id="7070"/>
    <lineage>
        <taxon>Eukaryota</taxon>
        <taxon>Metazoa</taxon>
        <taxon>Ecdysozoa</taxon>
        <taxon>Arthropoda</taxon>
        <taxon>Hexapoda</taxon>
        <taxon>Insecta</taxon>
        <taxon>Pterygota</taxon>
        <taxon>Neoptera</taxon>
        <taxon>Endopterygota</taxon>
        <taxon>Coleoptera</taxon>
        <taxon>Polyphaga</taxon>
        <taxon>Cucujiformia</taxon>
        <taxon>Tenebrionidae</taxon>
        <taxon>Tenebrionidae incertae sedis</taxon>
        <taxon>Tribolium</taxon>
    </lineage>
</organism>
<keyword evidence="6 13" id="KW-1133">Transmembrane helix</keyword>
<name>D6X1S6_TRICA</name>
<keyword evidence="8" id="KW-1015">Disulfide bond</keyword>
<dbReference type="GO" id="GO:0030154">
    <property type="term" value="P:cell differentiation"/>
    <property type="evidence" value="ECO:0007669"/>
    <property type="project" value="UniProtKB-ARBA"/>
</dbReference>
<dbReference type="FunFam" id="2.60.40.10:FF:001362">
    <property type="entry name" value="Sidekick, isoform B"/>
    <property type="match status" value="1"/>
</dbReference>
<dbReference type="FunFam" id="2.60.40.10:FF:001715">
    <property type="entry name" value="Sidekick, isoform B"/>
    <property type="match status" value="1"/>
</dbReference>
<feature type="domain" description="Ig-like" evidence="14">
    <location>
        <begin position="334"/>
        <end position="417"/>
    </location>
</feature>
<feature type="domain" description="Fibronectin type-III" evidence="15">
    <location>
        <begin position="1232"/>
        <end position="1328"/>
    </location>
</feature>
<evidence type="ECO:0000313" key="17">
    <source>
        <dbReference type="Proteomes" id="UP000007266"/>
    </source>
</evidence>
<evidence type="ECO:0000256" key="6">
    <source>
        <dbReference type="ARBA" id="ARBA00022989"/>
    </source>
</evidence>
<evidence type="ECO:0000256" key="10">
    <source>
        <dbReference type="ARBA" id="ARBA00023319"/>
    </source>
</evidence>
<dbReference type="SUPFAM" id="SSF49265">
    <property type="entry name" value="Fibronectin type III"/>
    <property type="match status" value="7"/>
</dbReference>
<feature type="domain" description="Fibronectin type-III" evidence="15">
    <location>
        <begin position="1132"/>
        <end position="1227"/>
    </location>
</feature>
<sequence length="2168" mass="241533">MLVKRCTMEEKERKTRHMFLGIKTYLFIVCLASVPHDALAENSLQAPRFTTSSASSSIIRLGTTKIIQCQAFGNPSPQFRWLKDWVPITEFSTDAYYKIISASHKDEGSYRCIAANKIGSILSEEMKILVAYMKVFEDQTEKSESVVEGQAAILNLPEIESKPKPEVTWHTESGQLPYAQKYAKSKSNQLIILSTDKSDQKAYRARAINTQEGKEENSAFIRLTVQESSDHKEIAPQIIVPPEDVKIVRGTAQTTLDCIANARPLHELETLWFKDDILIENGGMYSLNDIWNRSLTLISVNTTQSGQYECRVRLRSERFDTVTAKAIVTVLEKPRFVSATRAETLGEYGTPISLPCDVVGIPKPNVTWYKNSQEVDLTDKRYVLEEDNSLRIKKLLINDSGMFQCFAKSEAGESSISTWLKVKTAGPVMELGPQNATVLDGKDATLACRAVGAPTPNITWFYKGDLIETSSRVQILDTGDLLIAAVKESDVGMYTCLRANEAGEVRGSAHLGVLVRTQIIQPPVDTRVLLGHTATLQCKISSDPAVPFDLRWYKNKQALNPKASSRISILKDGTLEIQAVRAADVGLYTCSIKSPGGNETRSAKLSVIELPYAPTNVKAERLDTASQRAVNVSWIPGFDGNSPIKQFIIQKRELPELGPIPDPLLNWVTELSNVSAEQRWILLTNLKAAAAYQFRVSAVNSVGEGSPSEPSNQVMLPQEAPSGPPVGFVGSARSSSEIITQWQPPLEEHRNGQILGYIIRYKLFGYTNSPWIVQNITNEAQRNYLIQDLITWKDYIVQIAAYNNKGVGVFTEGARIKTKEGVPEAPPIIQTVVPLNSTTIQITWKPPDPQKINGINQGYKIQAWQTDKNGDLFEAKMITVHPNLLDPNQEQTALMTGLEKFTDYNVTVLCFTDPGDGEISEFVPVKTKEDVPDEVSNLQFDDISDRAVKVIWQPPKHINGILTGYQIRYQIRDKPDTVKIKNLTADTLSLKVTDLQATTHYKFEVTAWTAMGAGPPKVAIIQSGVEPVLPHPPNKLALSNIEAFSVVLQFTPGFDGNSSITKWTVEAQTARNASWFVVFEISDPDATTITVTGLVPFTVYKLRLIANNVVGASEPSEASKEFQTIQAPPAHPPKNVTVRAMSATEVRVRWIPLQQIEWFGNPRGYSISYVEVRTGEKQTATIDDHTANSHVITGLEEFALYEVSMQACNDVGCSMDGPVALERTRESVPSFGPLNIEANATSSTTIVVKWGDVPKEHQNGLIEGYKVYYAAESKSPVQYKLIASNSTFTTTLTELRKFVVYRIQVLAYTRLGDGEPSKPAVSVRTFEDVPGPPSNVSFPDVSVTSARIIWDVPEEPNGEILAYKVTYHIDNVNVNNKYSKEFPPSDRTFRFTQLEPEKYYMFSVTAQTRLGWGKTAHALVFTTNNRDTPQSPSMPQISRSQVQSKQITFSWTPGRDGFAPLRYYTVQKMENGGPWQSLPERVDPQLTSYTVSDLKPFTSYRFRIRATNDIGPSPFSPESIEVRTYPAAPSKGVMNLKVVPITTTSVEVYWDPVEEKYWNGDVKTGGYRVVFQPVSDYPTALQATPKEEIFGINAKKMVLSELLQDKNYEIVVVPFNSQGEGPATPPVTVYVGEAVPTGEPRDLEGEAVSSTEVRLKWKPPQQQQQNGELLGYKIFYLVTNSPQDFDEGHKFEEEIEVIAATMTSHSLVFLDKYTEYRIQILAFNPAGDGPRSRPITVKTLQGLPGPPANLRFSDITMNSLLVSWDPPKKRNGDIIGYLVTYETTEENERFSKQVKQKVTSTELLLQTLEEEITYTFTVRAQTIDYGPSISDNVTTGPQDGSPTTPKELTLIKTPSSVELHWVNGLTGKGPILGYYIESRKKDDQRWQTVTKSTNGPLQEFTVSYQSLLPSTSYYFRVFPYNKFGISCPAYTKDPVVTPSKLYLEYSYLQYEPFYRQTWFMVALAATSIIIIIMIIAILCVKSKSYKYKQEGAQNSMGELMAMSRDDMTADYYRTRNGTSNLSSTLSKRSTLSRKPVHQQPPPMLGKSPPRPSPASVPYNSDEESLKGYDENPDDSSVTEKPSEMSSSESQGSESENDSVLSNSHSFVNHYANVNEPLRPSWKRQKPVRNFSSHTDSEPEGSASLNGGQIIINNMARSRAPLPGFSSFV</sequence>
<feature type="domain" description="Ig-like" evidence="14">
    <location>
        <begin position="517"/>
        <end position="606"/>
    </location>
</feature>
<proteinExistence type="inferred from homology"/>
<keyword evidence="9" id="KW-0325">Glycoprotein</keyword>
<keyword evidence="5" id="KW-0130">Cell adhesion</keyword>
<feature type="domain" description="Ig-like" evidence="14">
    <location>
        <begin position="427"/>
        <end position="512"/>
    </location>
</feature>
<dbReference type="FunFam" id="2.60.40.10:FF:001432">
    <property type="entry name" value="Sidekick, isoform B"/>
    <property type="match status" value="1"/>
</dbReference>
<keyword evidence="7 13" id="KW-0472">Membrane</keyword>
<dbReference type="CDD" id="cd00063">
    <property type="entry name" value="FN3"/>
    <property type="match status" value="13"/>
</dbReference>
<evidence type="ECO:0000256" key="1">
    <source>
        <dbReference type="ARBA" id="ARBA00004479"/>
    </source>
</evidence>
<dbReference type="InterPro" id="IPR003961">
    <property type="entry name" value="FN3_dom"/>
</dbReference>
<dbReference type="Pfam" id="PF07679">
    <property type="entry name" value="I-set"/>
    <property type="match status" value="4"/>
</dbReference>
<dbReference type="InterPro" id="IPR013098">
    <property type="entry name" value="Ig_I-set"/>
</dbReference>
<feature type="compositionally biased region" description="Low complexity" evidence="12">
    <location>
        <begin position="2018"/>
        <end position="2029"/>
    </location>
</feature>
<feature type="domain" description="Fibronectin type-III" evidence="15">
    <location>
        <begin position="1532"/>
        <end position="1634"/>
    </location>
</feature>
<dbReference type="SMART" id="SM00409">
    <property type="entry name" value="IG"/>
    <property type="match status" value="6"/>
</dbReference>
<feature type="domain" description="Fibronectin type-III" evidence="15">
    <location>
        <begin position="1746"/>
        <end position="1838"/>
    </location>
</feature>
<feature type="domain" description="Ig-like" evidence="14">
    <location>
        <begin position="236"/>
        <end position="323"/>
    </location>
</feature>
<reference evidence="16 17" key="2">
    <citation type="journal article" date="2010" name="Nucleic Acids Res.">
        <title>BeetleBase in 2010: revisions to provide comprehensive genomic information for Tribolium castaneum.</title>
        <authorList>
            <person name="Kim H.S."/>
            <person name="Murphy T."/>
            <person name="Xia J."/>
            <person name="Caragea D."/>
            <person name="Park Y."/>
            <person name="Beeman R.W."/>
            <person name="Lorenzen M.D."/>
            <person name="Butcher S."/>
            <person name="Manak J.R."/>
            <person name="Brown S.J."/>
        </authorList>
    </citation>
    <scope>GENOME REANNOTATION</scope>
    <source>
        <strain evidence="16 17">Georgia GA2</strain>
    </source>
</reference>
<dbReference type="GO" id="GO:0007155">
    <property type="term" value="P:cell adhesion"/>
    <property type="evidence" value="ECO:0007669"/>
    <property type="project" value="UniProtKB-KW"/>
</dbReference>
<feature type="domain" description="Fibronectin type-III" evidence="15">
    <location>
        <begin position="1841"/>
        <end position="1940"/>
    </location>
</feature>
<dbReference type="SMART" id="SM00408">
    <property type="entry name" value="IGc2"/>
    <property type="match status" value="6"/>
</dbReference>
<feature type="domain" description="Fibronectin type-III" evidence="15">
    <location>
        <begin position="613"/>
        <end position="719"/>
    </location>
</feature>
<dbReference type="InterPro" id="IPR003598">
    <property type="entry name" value="Ig_sub2"/>
</dbReference>
<dbReference type="PROSITE" id="PS50853">
    <property type="entry name" value="FN3"/>
    <property type="match status" value="13"/>
</dbReference>
<evidence type="ECO:0000259" key="15">
    <source>
        <dbReference type="PROSITE" id="PS50853"/>
    </source>
</evidence>
<evidence type="ECO:0000256" key="5">
    <source>
        <dbReference type="ARBA" id="ARBA00022889"/>
    </source>
</evidence>
<feature type="domain" description="Fibronectin type-III" evidence="15">
    <location>
        <begin position="1639"/>
        <end position="1742"/>
    </location>
</feature>
<dbReference type="Pfam" id="PF13927">
    <property type="entry name" value="Ig_3"/>
    <property type="match status" value="1"/>
</dbReference>
<dbReference type="Pfam" id="PF00041">
    <property type="entry name" value="fn3"/>
    <property type="match status" value="13"/>
</dbReference>
<dbReference type="FunFam" id="2.60.40.10:FF:001132">
    <property type="entry name" value="Sidekick, isoform B"/>
    <property type="match status" value="1"/>
</dbReference>
<evidence type="ECO:0000259" key="14">
    <source>
        <dbReference type="PROSITE" id="PS50835"/>
    </source>
</evidence>
<dbReference type="InterPro" id="IPR013106">
    <property type="entry name" value="Ig_V-set"/>
</dbReference>
<feature type="compositionally biased region" description="Pro residues" evidence="12">
    <location>
        <begin position="2038"/>
        <end position="2054"/>
    </location>
</feature>
<keyword evidence="2 13" id="KW-0812">Transmembrane</keyword>
<keyword evidence="17" id="KW-1185">Reference proteome</keyword>
<evidence type="ECO:0000256" key="7">
    <source>
        <dbReference type="ARBA" id="ARBA00023136"/>
    </source>
</evidence>
<evidence type="ECO:0000313" key="16">
    <source>
        <dbReference type="EMBL" id="EFA10156.2"/>
    </source>
</evidence>
<evidence type="ECO:0000256" key="3">
    <source>
        <dbReference type="ARBA" id="ARBA00022729"/>
    </source>
</evidence>
<dbReference type="PANTHER" id="PTHR44170:SF49">
    <property type="entry name" value="PROTEIN SIDEKICK-1 ISOFORM X1"/>
    <property type="match status" value="1"/>
</dbReference>
<gene>
    <name evidence="16" type="primary">AUGUSTUS-3.0.2_12344</name>
    <name evidence="16" type="ORF">TcasGA2_TC012344</name>
</gene>
<evidence type="ECO:0000256" key="2">
    <source>
        <dbReference type="ARBA" id="ARBA00022692"/>
    </source>
</evidence>
<feature type="region of interest" description="Disordered" evidence="12">
    <location>
        <begin position="2013"/>
        <end position="2145"/>
    </location>
</feature>
<dbReference type="SMART" id="SM00406">
    <property type="entry name" value="IGv"/>
    <property type="match status" value="3"/>
</dbReference>
<dbReference type="KEGG" id="tca:100142209"/>
<dbReference type="SMART" id="SM00060">
    <property type="entry name" value="FN3"/>
    <property type="match status" value="13"/>
</dbReference>
<dbReference type="FunFam" id="2.60.40.10:FF:003548">
    <property type="match status" value="1"/>
</dbReference>
<keyword evidence="10" id="KW-0393">Immunoglobulin domain</keyword>
<feature type="domain" description="Fibronectin type-III" evidence="15">
    <location>
        <begin position="934"/>
        <end position="1028"/>
    </location>
</feature>
<evidence type="ECO:0000256" key="8">
    <source>
        <dbReference type="ARBA" id="ARBA00023157"/>
    </source>
</evidence>
<evidence type="ECO:0000256" key="9">
    <source>
        <dbReference type="ARBA" id="ARBA00023180"/>
    </source>
</evidence>
<dbReference type="OrthoDB" id="8923679at2759"/>
<dbReference type="FunFam" id="2.60.40.10:FF:000236">
    <property type="entry name" value="Sidekick cell adhesion molecule 2"/>
    <property type="match status" value="1"/>
</dbReference>
<evidence type="ECO:0000256" key="13">
    <source>
        <dbReference type="SAM" id="Phobius"/>
    </source>
</evidence>
<dbReference type="Proteomes" id="UP000007266">
    <property type="component" value="Linkage group 9"/>
</dbReference>
<dbReference type="FunFam" id="2.60.40.10:FF:000261">
    <property type="entry name" value="Sidekick cell adhesion molecule 2"/>
    <property type="match status" value="1"/>
</dbReference>
<keyword evidence="4" id="KW-0677">Repeat</keyword>
<dbReference type="GO" id="GO:0016020">
    <property type="term" value="C:membrane"/>
    <property type="evidence" value="ECO:0007669"/>
    <property type="project" value="UniProtKB-SubCell"/>
</dbReference>
<feature type="compositionally biased region" description="Low complexity" evidence="12">
    <location>
        <begin position="2083"/>
        <end position="2093"/>
    </location>
</feature>
<evidence type="ECO:0000256" key="4">
    <source>
        <dbReference type="ARBA" id="ARBA00022737"/>
    </source>
</evidence>
<protein>
    <submittedName>
        <fullName evidence="16">Protein sidekick-like Protein</fullName>
    </submittedName>
</protein>
<dbReference type="GO" id="GO:0009653">
    <property type="term" value="P:anatomical structure morphogenesis"/>
    <property type="evidence" value="ECO:0007669"/>
    <property type="project" value="UniProtKB-ARBA"/>
</dbReference>
<dbReference type="InterPro" id="IPR007110">
    <property type="entry name" value="Ig-like_dom"/>
</dbReference>
<reference evidence="16 17" key="1">
    <citation type="journal article" date="2008" name="Nature">
        <title>The genome of the model beetle and pest Tribolium castaneum.</title>
        <authorList>
            <consortium name="Tribolium Genome Sequencing Consortium"/>
            <person name="Richards S."/>
            <person name="Gibbs R.A."/>
            <person name="Weinstock G.M."/>
            <person name="Brown S.J."/>
            <person name="Denell R."/>
            <person name="Beeman R.W."/>
            <person name="Gibbs R."/>
            <person name="Beeman R.W."/>
            <person name="Brown S.J."/>
            <person name="Bucher G."/>
            <person name="Friedrich M."/>
            <person name="Grimmelikhuijzen C.J."/>
            <person name="Klingler M."/>
            <person name="Lorenzen M."/>
            <person name="Richards S."/>
            <person name="Roth S."/>
            <person name="Schroder R."/>
            <person name="Tautz D."/>
            <person name="Zdobnov E.M."/>
            <person name="Muzny D."/>
            <person name="Gibbs R.A."/>
            <person name="Weinstock G.M."/>
            <person name="Attaway T."/>
            <person name="Bell S."/>
            <person name="Buhay C.J."/>
            <person name="Chandrabose M.N."/>
            <person name="Chavez D."/>
            <person name="Clerk-Blankenburg K.P."/>
            <person name="Cree A."/>
            <person name="Dao M."/>
            <person name="Davis C."/>
            <person name="Chacko J."/>
            <person name="Dinh H."/>
            <person name="Dugan-Rocha S."/>
            <person name="Fowler G."/>
            <person name="Garner T.T."/>
            <person name="Garnes J."/>
            <person name="Gnirke A."/>
            <person name="Hawes A."/>
            <person name="Hernandez J."/>
            <person name="Hines S."/>
            <person name="Holder M."/>
            <person name="Hume J."/>
            <person name="Jhangiani S.N."/>
            <person name="Joshi V."/>
            <person name="Khan Z.M."/>
            <person name="Jackson L."/>
            <person name="Kovar C."/>
            <person name="Kowis A."/>
            <person name="Lee S."/>
            <person name="Lewis L.R."/>
            <person name="Margolis J."/>
            <person name="Morgan M."/>
            <person name="Nazareth L.V."/>
            <person name="Nguyen N."/>
            <person name="Okwuonu G."/>
            <person name="Parker D."/>
            <person name="Richards S."/>
            <person name="Ruiz S.J."/>
            <person name="Santibanez J."/>
            <person name="Savard J."/>
            <person name="Scherer S.E."/>
            <person name="Schneider B."/>
            <person name="Sodergren E."/>
            <person name="Tautz D."/>
            <person name="Vattahil S."/>
            <person name="Villasana D."/>
            <person name="White C.S."/>
            <person name="Wright R."/>
            <person name="Park Y."/>
            <person name="Beeman R.W."/>
            <person name="Lord J."/>
            <person name="Oppert B."/>
            <person name="Lorenzen M."/>
            <person name="Brown S."/>
            <person name="Wang L."/>
            <person name="Savard J."/>
            <person name="Tautz D."/>
            <person name="Richards S."/>
            <person name="Weinstock G."/>
            <person name="Gibbs R.A."/>
            <person name="Liu Y."/>
            <person name="Worley K."/>
            <person name="Weinstock G."/>
            <person name="Elsik C.G."/>
            <person name="Reese J.T."/>
            <person name="Elhaik E."/>
            <person name="Landan G."/>
            <person name="Graur D."/>
            <person name="Arensburger P."/>
            <person name="Atkinson P."/>
            <person name="Beeman R.W."/>
            <person name="Beidler J."/>
            <person name="Brown S.J."/>
            <person name="Demuth J.P."/>
            <person name="Drury D.W."/>
            <person name="Du Y.Z."/>
            <person name="Fujiwara H."/>
            <person name="Lorenzen M."/>
            <person name="Maselli V."/>
            <person name="Osanai M."/>
            <person name="Park Y."/>
            <person name="Robertson H.M."/>
            <person name="Tu Z."/>
            <person name="Wang J.J."/>
            <person name="Wang S."/>
            <person name="Richards S."/>
            <person name="Song H."/>
            <person name="Zhang L."/>
            <person name="Sodergren E."/>
            <person name="Werner D."/>
            <person name="Stanke M."/>
            <person name="Morgenstern B."/>
            <person name="Solovyev V."/>
            <person name="Kosarev P."/>
            <person name="Brown G."/>
            <person name="Chen H.C."/>
            <person name="Ermolaeva O."/>
            <person name="Hlavina W."/>
            <person name="Kapustin Y."/>
            <person name="Kiryutin B."/>
            <person name="Kitts P."/>
            <person name="Maglott D."/>
            <person name="Pruitt K."/>
            <person name="Sapojnikov V."/>
            <person name="Souvorov A."/>
            <person name="Mackey A.J."/>
            <person name="Waterhouse R.M."/>
            <person name="Wyder S."/>
            <person name="Zdobnov E.M."/>
            <person name="Zdobnov E.M."/>
            <person name="Wyder S."/>
            <person name="Kriventseva E.V."/>
            <person name="Kadowaki T."/>
            <person name="Bork P."/>
            <person name="Aranda M."/>
            <person name="Bao R."/>
            <person name="Beermann A."/>
            <person name="Berns N."/>
            <person name="Bolognesi R."/>
            <person name="Bonneton F."/>
            <person name="Bopp D."/>
            <person name="Brown S.J."/>
            <person name="Bucher G."/>
            <person name="Butts T."/>
            <person name="Chaumot A."/>
            <person name="Denell R.E."/>
            <person name="Ferrier D.E."/>
            <person name="Friedrich M."/>
            <person name="Gordon C.M."/>
            <person name="Jindra M."/>
            <person name="Klingler M."/>
            <person name="Lan Q."/>
            <person name="Lattorff H.M."/>
            <person name="Laudet V."/>
            <person name="von Levetsow C."/>
            <person name="Liu Z."/>
            <person name="Lutz R."/>
            <person name="Lynch J.A."/>
            <person name="da Fonseca R.N."/>
            <person name="Posnien N."/>
            <person name="Reuter R."/>
            <person name="Roth S."/>
            <person name="Savard J."/>
            <person name="Schinko J.B."/>
            <person name="Schmitt C."/>
            <person name="Schoppmeier M."/>
            <person name="Schroder R."/>
            <person name="Shippy T.D."/>
            <person name="Simonnet F."/>
            <person name="Marques-Souza H."/>
            <person name="Tautz D."/>
            <person name="Tomoyasu Y."/>
            <person name="Trauner J."/>
            <person name="Van der Zee M."/>
            <person name="Vervoort M."/>
            <person name="Wittkopp N."/>
            <person name="Wimmer E.A."/>
            <person name="Yang X."/>
            <person name="Jones A.K."/>
            <person name="Sattelle D.B."/>
            <person name="Ebert P.R."/>
            <person name="Nelson D."/>
            <person name="Scott J.G."/>
            <person name="Beeman R.W."/>
            <person name="Muthukrishnan S."/>
            <person name="Kramer K.J."/>
            <person name="Arakane Y."/>
            <person name="Beeman R.W."/>
            <person name="Zhu Q."/>
            <person name="Hogenkamp D."/>
            <person name="Dixit R."/>
            <person name="Oppert B."/>
            <person name="Jiang H."/>
            <person name="Zou Z."/>
            <person name="Marshall J."/>
            <person name="Elpidina E."/>
            <person name="Vinokurov K."/>
            <person name="Oppert C."/>
            <person name="Zou Z."/>
            <person name="Evans J."/>
            <person name="Lu Z."/>
            <person name="Zhao P."/>
            <person name="Sumathipala N."/>
            <person name="Altincicek B."/>
            <person name="Vilcinskas A."/>
            <person name="Williams M."/>
            <person name="Hultmark D."/>
            <person name="Hetru C."/>
            <person name="Jiang H."/>
            <person name="Grimmelikhuijzen C.J."/>
            <person name="Hauser F."/>
            <person name="Cazzamali G."/>
            <person name="Williamson M."/>
            <person name="Park Y."/>
            <person name="Li B."/>
            <person name="Tanaka Y."/>
            <person name="Predel R."/>
            <person name="Neupert S."/>
            <person name="Schachtner J."/>
            <person name="Verleyen P."/>
            <person name="Raible F."/>
            <person name="Bork P."/>
            <person name="Friedrich M."/>
            <person name="Walden K.K."/>
            <person name="Robertson H.M."/>
            <person name="Angeli S."/>
            <person name="Foret S."/>
            <person name="Bucher G."/>
            <person name="Schuetz S."/>
            <person name="Maleszka R."/>
            <person name="Wimmer E.A."/>
            <person name="Beeman R.W."/>
            <person name="Lorenzen M."/>
            <person name="Tomoyasu Y."/>
            <person name="Miller S.C."/>
            <person name="Grossmann D."/>
            <person name="Bucher G."/>
        </authorList>
    </citation>
    <scope>NUCLEOTIDE SEQUENCE [LARGE SCALE GENOMIC DNA]</scope>
    <source>
        <strain evidence="16 17">Georgia GA2</strain>
    </source>
</reference>
<feature type="domain" description="Fibronectin type-III" evidence="15">
    <location>
        <begin position="1032"/>
        <end position="1127"/>
    </location>
</feature>
<dbReference type="eggNOG" id="KOG3510">
    <property type="taxonomic scope" value="Eukaryota"/>
</dbReference>
<dbReference type="PANTHER" id="PTHR44170">
    <property type="entry name" value="PROTEIN SIDEKICK"/>
    <property type="match status" value="1"/>
</dbReference>
<dbReference type="EMBL" id="KQ971371">
    <property type="protein sequence ID" value="EFA10156.2"/>
    <property type="molecule type" value="Genomic_DNA"/>
</dbReference>